<dbReference type="Pfam" id="PF00496">
    <property type="entry name" value="SBP_bac_5"/>
    <property type="match status" value="1"/>
</dbReference>
<dbReference type="RefSeq" id="WP_096177925.1">
    <property type="nucleotide sequence ID" value="NZ_NRGQ01000008.1"/>
</dbReference>
<dbReference type="PIRSF" id="PIRSF002741">
    <property type="entry name" value="MppA"/>
    <property type="match status" value="1"/>
</dbReference>
<comment type="caution">
    <text evidence="1">The sequence shown here is derived from an EMBL/GenBank/DDBJ whole genome shotgun (WGS) entry which is preliminary data.</text>
</comment>
<dbReference type="Gene3D" id="3.40.190.10">
    <property type="entry name" value="Periplasmic binding protein-like II"/>
    <property type="match status" value="1"/>
</dbReference>
<dbReference type="PANTHER" id="PTHR30290">
    <property type="entry name" value="PERIPLASMIC BINDING COMPONENT OF ABC TRANSPORTER"/>
    <property type="match status" value="1"/>
</dbReference>
<dbReference type="Gene3D" id="3.10.105.10">
    <property type="entry name" value="Dipeptide-binding Protein, Domain 3"/>
    <property type="match status" value="1"/>
</dbReference>
<dbReference type="GO" id="GO:0015833">
    <property type="term" value="P:peptide transport"/>
    <property type="evidence" value="ECO:0007669"/>
    <property type="project" value="TreeGrafter"/>
</dbReference>
<protein>
    <submittedName>
        <fullName evidence="1">ABC transporter substrate-binding protein</fullName>
    </submittedName>
</protein>
<accession>A0A2A3YTQ1</accession>
<dbReference type="GO" id="GO:1904680">
    <property type="term" value="F:peptide transmembrane transporter activity"/>
    <property type="evidence" value="ECO:0007669"/>
    <property type="project" value="TreeGrafter"/>
</dbReference>
<dbReference type="GO" id="GO:0043190">
    <property type="term" value="C:ATP-binding cassette (ABC) transporter complex"/>
    <property type="evidence" value="ECO:0007669"/>
    <property type="project" value="InterPro"/>
</dbReference>
<dbReference type="InterPro" id="IPR000914">
    <property type="entry name" value="SBP_5_dom"/>
</dbReference>
<organism evidence="1">
    <name type="scientific">Brevibacterium aurantiacum</name>
    <dbReference type="NCBI Taxonomy" id="273384"/>
    <lineage>
        <taxon>Bacteria</taxon>
        <taxon>Bacillati</taxon>
        <taxon>Actinomycetota</taxon>
        <taxon>Actinomycetes</taxon>
        <taxon>Micrococcales</taxon>
        <taxon>Brevibacteriaceae</taxon>
        <taxon>Brevibacterium</taxon>
    </lineage>
</organism>
<name>A0A2A3YTQ1_BREAU</name>
<sequence>MPQPNLITTTLTACLLATTLVGCTVQAGSDGQEEAADGLLSSVDKAFDGSGAVSIALDADAQEAQGLDPQSAATARSWSIYGLVYETLVTVDKDMKIAPGLATSWHQPDDMTYQFSLDDSAEFSNGRSVTVDDVVESLKRLTESESVWAGQMGPVKSIRAIDDSRVEVKLSEPYVPFLAALANTPAAILPMEEIEAGTLDPTTNMLGTGPFTLASHRQNESWRLEKNPNFRDADDVYITELTIAISGQETTRQAAMRDGSVSLSNFNNVDSLRTLRGDGLSTHNQLQSDFYYLLINSQQDREGPLGDDDFRFAINSALSRHDLADISLGGLSEPTGVTPSNLPGACDPEALPSARLDDSDIAALVDRSDYNGEDIHLLIYTSEPILGQMAQLIQQQLKKAGITVVIDQLDYASYSERVLTSAPGEFDLALGWFAGYADASMVANWWNPERAGFSAGFASNHSDLNDLIDESNRETDPDERESTLTQLCESADKYSEMVPLVHRPSIVATDDSRLSLDLYTNEGYGDFLRNLPTARIAAGE</sequence>
<dbReference type="CDD" id="cd00995">
    <property type="entry name" value="PBP2_NikA_DppA_OppA_like"/>
    <property type="match status" value="1"/>
</dbReference>
<dbReference type="InterPro" id="IPR030678">
    <property type="entry name" value="Peptide/Ni-bd"/>
</dbReference>
<reference evidence="1" key="1">
    <citation type="journal article" date="2017" name="Elife">
        <title>Extensive horizontal gene transfer in cheese-associated bacteria.</title>
        <authorList>
            <person name="Bonham K.S."/>
            <person name="Wolfe B.E."/>
            <person name="Dutton R.J."/>
        </authorList>
    </citation>
    <scope>NUCLEOTIDE SEQUENCE [LARGE SCALE GENOMIC DNA]</scope>
    <source>
        <strain evidence="1">962_8</strain>
    </source>
</reference>
<proteinExistence type="predicted"/>
<dbReference type="Proteomes" id="UP000218620">
    <property type="component" value="Unassembled WGS sequence"/>
</dbReference>
<evidence type="ECO:0000313" key="1">
    <source>
        <dbReference type="EMBL" id="PCC43152.1"/>
    </source>
</evidence>
<dbReference type="AlphaFoldDB" id="A0A2A3YTQ1"/>
<gene>
    <name evidence="1" type="ORF">CIK65_08790</name>
</gene>
<dbReference type="InterPro" id="IPR039424">
    <property type="entry name" value="SBP_5"/>
</dbReference>
<dbReference type="GO" id="GO:0042597">
    <property type="term" value="C:periplasmic space"/>
    <property type="evidence" value="ECO:0007669"/>
    <property type="project" value="UniProtKB-ARBA"/>
</dbReference>
<dbReference type="EMBL" id="NRGQ01000008">
    <property type="protein sequence ID" value="PCC43152.1"/>
    <property type="molecule type" value="Genomic_DNA"/>
</dbReference>
<dbReference type="SUPFAM" id="SSF53850">
    <property type="entry name" value="Periplasmic binding protein-like II"/>
    <property type="match status" value="1"/>
</dbReference>